<accession>H5TXA2</accession>
<dbReference type="AlphaFoldDB" id="H5TXA2"/>
<keyword evidence="2" id="KW-1185">Reference proteome</keyword>
<name>H5TXA2_9ACTN</name>
<proteinExistence type="predicted"/>
<gene>
    <name evidence="1" type="ORF">GOSPT_026_00160</name>
</gene>
<dbReference type="EMBL" id="BAFC01000026">
    <property type="protein sequence ID" value="GAB38110.1"/>
    <property type="molecule type" value="Genomic_DNA"/>
</dbReference>
<dbReference type="RefSeq" id="WP_005203472.1">
    <property type="nucleotide sequence ID" value="NZ_BAFC01000026.1"/>
</dbReference>
<dbReference type="Proteomes" id="UP000005845">
    <property type="component" value="Unassembled WGS sequence"/>
</dbReference>
<evidence type="ECO:0000313" key="2">
    <source>
        <dbReference type="Proteomes" id="UP000005845"/>
    </source>
</evidence>
<organism evidence="1 2">
    <name type="scientific">Gordonia sputi NBRC 100414</name>
    <dbReference type="NCBI Taxonomy" id="1089453"/>
    <lineage>
        <taxon>Bacteria</taxon>
        <taxon>Bacillati</taxon>
        <taxon>Actinomycetota</taxon>
        <taxon>Actinomycetes</taxon>
        <taxon>Mycobacteriales</taxon>
        <taxon>Gordoniaceae</taxon>
        <taxon>Gordonia</taxon>
    </lineage>
</organism>
<protein>
    <submittedName>
        <fullName evidence="1">Uncharacterized protein</fullName>
    </submittedName>
</protein>
<reference evidence="1 2" key="1">
    <citation type="submission" date="2012-02" db="EMBL/GenBank/DDBJ databases">
        <title>Whole genome shotgun sequence of Gordonia sputi NBRC 100414.</title>
        <authorList>
            <person name="Yoshida I."/>
            <person name="Hosoyama A."/>
            <person name="Tsuchikane K."/>
            <person name="Katsumata H."/>
            <person name="Yamazaki S."/>
            <person name="Fujita N."/>
        </authorList>
    </citation>
    <scope>NUCLEOTIDE SEQUENCE [LARGE SCALE GENOMIC DNA]</scope>
    <source>
        <strain evidence="1 2">NBRC 100414</strain>
    </source>
</reference>
<sequence length="167" mass="18499">MTATLSTLSTPGTYSPAVVPADYAATRAGILWTAANLAADTRRRYGHRMLLDVDLLAWTLDTLIEHHPRRERTLTRTYPAVGKAARRGAAASNPLLTPELHGAPHQWMSWQQAVIAQERDDHRHPGPQLWAILAHAATLASQPGDIIEGLIPGRWPDIDRHRPNRAH</sequence>
<evidence type="ECO:0000313" key="1">
    <source>
        <dbReference type="EMBL" id="GAB38110.1"/>
    </source>
</evidence>
<comment type="caution">
    <text evidence="1">The sequence shown here is derived from an EMBL/GenBank/DDBJ whole genome shotgun (WGS) entry which is preliminary data.</text>
</comment>